<accession>A0A7C8ZH74</accession>
<dbReference type="Gene3D" id="2.40.50.140">
    <property type="entry name" value="Nucleic acid-binding proteins"/>
    <property type="match status" value="1"/>
</dbReference>
<dbReference type="GO" id="GO:0016607">
    <property type="term" value="C:nuclear speck"/>
    <property type="evidence" value="ECO:0007669"/>
    <property type="project" value="TreeGrafter"/>
</dbReference>
<dbReference type="PANTHER" id="PTHR33962:SF1">
    <property type="entry name" value="RECQ-MEDIATED GENOME INSTABILITY PROTEIN 2"/>
    <property type="match status" value="1"/>
</dbReference>
<dbReference type="GO" id="GO:0033045">
    <property type="term" value="P:regulation of sister chromatid segregation"/>
    <property type="evidence" value="ECO:0007669"/>
    <property type="project" value="TreeGrafter"/>
</dbReference>
<dbReference type="GO" id="GO:0006281">
    <property type="term" value="P:DNA repair"/>
    <property type="evidence" value="ECO:0007669"/>
    <property type="project" value="TreeGrafter"/>
</dbReference>
<dbReference type="GO" id="GO:0043007">
    <property type="term" value="P:maintenance of rDNA"/>
    <property type="evidence" value="ECO:0007669"/>
    <property type="project" value="TreeGrafter"/>
</dbReference>
<dbReference type="GO" id="GO:0005829">
    <property type="term" value="C:cytosol"/>
    <property type="evidence" value="ECO:0007669"/>
    <property type="project" value="TreeGrafter"/>
</dbReference>
<dbReference type="PANTHER" id="PTHR33962">
    <property type="entry name" value="RECQ-MEDIATED GENOME INSTABILITY PROTEIN 2 RMI2"/>
    <property type="match status" value="1"/>
</dbReference>
<protein>
    <submittedName>
        <fullName evidence="1">Uncharacterized protein</fullName>
    </submittedName>
</protein>
<dbReference type="Pfam" id="PF16100">
    <property type="entry name" value="RMI2"/>
    <property type="match status" value="1"/>
</dbReference>
<dbReference type="GO" id="GO:2000042">
    <property type="term" value="P:negative regulation of double-strand break repair via homologous recombination"/>
    <property type="evidence" value="ECO:0007669"/>
    <property type="project" value="TreeGrafter"/>
</dbReference>
<dbReference type="InterPro" id="IPR032245">
    <property type="entry name" value="RMI2"/>
</dbReference>
<reference evidence="1" key="2">
    <citation type="submission" date="2020-07" db="EMBL/GenBank/DDBJ databases">
        <authorList>
            <person name="Vera ALvarez R."/>
            <person name="Arias-Moreno D.M."/>
            <person name="Jimenez-Jacinto V."/>
            <person name="Jimenez-Bremont J.F."/>
            <person name="Swaminathan K."/>
            <person name="Moose S.P."/>
            <person name="Guerrero-Gonzalez M.L."/>
            <person name="Marino-Ramirez L."/>
            <person name="Landsman D."/>
            <person name="Rodriguez-Kessler M."/>
            <person name="Delgado-Sanchez P."/>
        </authorList>
    </citation>
    <scope>NUCLEOTIDE SEQUENCE</scope>
    <source>
        <tissue evidence="1">Cladode</tissue>
    </source>
</reference>
<dbReference type="InterPro" id="IPR012340">
    <property type="entry name" value="NA-bd_OB-fold"/>
</dbReference>
<reference evidence="1" key="1">
    <citation type="journal article" date="2013" name="J. Plant Res.">
        <title>Effect of fungi and light on seed germination of three Opuntia species from semiarid lands of central Mexico.</title>
        <authorList>
            <person name="Delgado-Sanchez P."/>
            <person name="Jimenez-Bremont J.F."/>
            <person name="Guerrero-Gonzalez Mde L."/>
            <person name="Flores J."/>
        </authorList>
    </citation>
    <scope>NUCLEOTIDE SEQUENCE</scope>
    <source>
        <tissue evidence="1">Cladode</tissue>
    </source>
</reference>
<name>A0A7C8ZH74_OPUST</name>
<dbReference type="EMBL" id="GISG01126142">
    <property type="protein sequence ID" value="MBA4641855.1"/>
    <property type="molecule type" value="Transcribed_RNA"/>
</dbReference>
<organism evidence="1">
    <name type="scientific">Opuntia streptacantha</name>
    <name type="common">Prickly pear cactus</name>
    <name type="synonym">Opuntia cardona</name>
    <dbReference type="NCBI Taxonomy" id="393608"/>
    <lineage>
        <taxon>Eukaryota</taxon>
        <taxon>Viridiplantae</taxon>
        <taxon>Streptophyta</taxon>
        <taxon>Embryophyta</taxon>
        <taxon>Tracheophyta</taxon>
        <taxon>Spermatophyta</taxon>
        <taxon>Magnoliopsida</taxon>
        <taxon>eudicotyledons</taxon>
        <taxon>Gunneridae</taxon>
        <taxon>Pentapetalae</taxon>
        <taxon>Caryophyllales</taxon>
        <taxon>Cactineae</taxon>
        <taxon>Cactaceae</taxon>
        <taxon>Opuntioideae</taxon>
        <taxon>Opuntia</taxon>
    </lineage>
</organism>
<sequence length="164" mass="18784">MDYSLAALKLMCGQLKQAKETPSQSSFTLGGILFQRAWLQGVLVSISHDRSTFILDDGSGVIELSIAADFLTQDHWQIGMYVMVVGGYFIREGGTPMIKVIRFPPILKLQAAHHLFDQLPRSLQIFFQVHKIVDLSAHPDREAMWYLEVIEAYRMFYQVLFEEE</sequence>
<proteinExistence type="predicted"/>
<dbReference type="AlphaFoldDB" id="A0A7C8ZH74"/>
<evidence type="ECO:0000313" key="1">
    <source>
        <dbReference type="EMBL" id="MBA4641855.1"/>
    </source>
</evidence>